<feature type="domain" description="BTB" evidence="1">
    <location>
        <begin position="32"/>
        <end position="96"/>
    </location>
</feature>
<dbReference type="SUPFAM" id="SSF54695">
    <property type="entry name" value="POZ domain"/>
    <property type="match status" value="1"/>
</dbReference>
<organism evidence="2 3">
    <name type="scientific">Mycena rosella</name>
    <name type="common">Pink bonnet</name>
    <name type="synonym">Agaricus rosellus</name>
    <dbReference type="NCBI Taxonomy" id="1033263"/>
    <lineage>
        <taxon>Eukaryota</taxon>
        <taxon>Fungi</taxon>
        <taxon>Dikarya</taxon>
        <taxon>Basidiomycota</taxon>
        <taxon>Agaricomycotina</taxon>
        <taxon>Agaricomycetes</taxon>
        <taxon>Agaricomycetidae</taxon>
        <taxon>Agaricales</taxon>
        <taxon>Marasmiineae</taxon>
        <taxon>Mycenaceae</taxon>
        <taxon>Mycena</taxon>
    </lineage>
</organism>
<evidence type="ECO:0000313" key="3">
    <source>
        <dbReference type="Proteomes" id="UP001221757"/>
    </source>
</evidence>
<proteinExistence type="predicted"/>
<evidence type="ECO:0000259" key="1">
    <source>
        <dbReference type="PROSITE" id="PS50097"/>
    </source>
</evidence>
<dbReference type="Pfam" id="PF00651">
    <property type="entry name" value="BTB"/>
    <property type="match status" value="1"/>
</dbReference>
<comment type="caution">
    <text evidence="2">The sequence shown here is derived from an EMBL/GenBank/DDBJ whole genome shotgun (WGS) entry which is preliminary data.</text>
</comment>
<sequence>MALQTGQRPAKRPRTRSDASVLVRSEIWMPYGDIVVQVESTLFRVNRDILAKHSSVFESMFLLPQPANQETIDGCAVVELSDSTKDVKILLTAMYDPFHHKFSQPFEVVAAYLRLGRKYDIMAFKDDAVSRLRHEFPSRLALWDGRMAKAKLVKITESPGVHVDLLNLAYELGIYRCIPALAFECLKRYTLGQLFQGVKRQDGSRALVPDSTKITLALALEKLNKIQFENLGWPFSSTGDWPCEECRDNHDIKADYNLDDGTDNFTRLEYVLQDWNAVNDMHSDRISELCEEECCDLAEAEWRDRRWEIWKKLPSIFDAFPIERFGVAVIDTGIELSVSARHLRISVGFSRFGVFQLFRLSPEQLGRRVLEHCPFHHCGLIQRAHKLLGQPLRLFERPCSQRCFLVFSAQLSRCVLEHCPFHPPLWSPLTHM</sequence>
<reference evidence="2" key="1">
    <citation type="submission" date="2023-03" db="EMBL/GenBank/DDBJ databases">
        <title>Massive genome expansion in bonnet fungi (Mycena s.s.) driven by repeated elements and novel gene families across ecological guilds.</title>
        <authorList>
            <consortium name="Lawrence Berkeley National Laboratory"/>
            <person name="Harder C.B."/>
            <person name="Miyauchi S."/>
            <person name="Viragh M."/>
            <person name="Kuo A."/>
            <person name="Thoen E."/>
            <person name="Andreopoulos B."/>
            <person name="Lu D."/>
            <person name="Skrede I."/>
            <person name="Drula E."/>
            <person name="Henrissat B."/>
            <person name="Morin E."/>
            <person name="Kohler A."/>
            <person name="Barry K."/>
            <person name="LaButti K."/>
            <person name="Morin E."/>
            <person name="Salamov A."/>
            <person name="Lipzen A."/>
            <person name="Mereny Z."/>
            <person name="Hegedus B."/>
            <person name="Baldrian P."/>
            <person name="Stursova M."/>
            <person name="Weitz H."/>
            <person name="Taylor A."/>
            <person name="Grigoriev I.V."/>
            <person name="Nagy L.G."/>
            <person name="Martin F."/>
            <person name="Kauserud H."/>
        </authorList>
    </citation>
    <scope>NUCLEOTIDE SEQUENCE</scope>
    <source>
        <strain evidence="2">CBHHK067</strain>
    </source>
</reference>
<keyword evidence="3" id="KW-1185">Reference proteome</keyword>
<gene>
    <name evidence="2" type="ORF">B0H17DRAFT_1331519</name>
</gene>
<dbReference type="InterPro" id="IPR000210">
    <property type="entry name" value="BTB/POZ_dom"/>
</dbReference>
<protein>
    <recommendedName>
        <fullName evidence="1">BTB domain-containing protein</fullName>
    </recommendedName>
</protein>
<dbReference type="AlphaFoldDB" id="A0AAD7DH25"/>
<dbReference type="Gene3D" id="3.30.710.10">
    <property type="entry name" value="Potassium Channel Kv1.1, Chain A"/>
    <property type="match status" value="1"/>
</dbReference>
<dbReference type="SMART" id="SM00225">
    <property type="entry name" value="BTB"/>
    <property type="match status" value="1"/>
</dbReference>
<dbReference type="Proteomes" id="UP001221757">
    <property type="component" value="Unassembled WGS sequence"/>
</dbReference>
<dbReference type="EMBL" id="JARKIE010000067">
    <property type="protein sequence ID" value="KAJ7690103.1"/>
    <property type="molecule type" value="Genomic_DNA"/>
</dbReference>
<evidence type="ECO:0000313" key="2">
    <source>
        <dbReference type="EMBL" id="KAJ7690103.1"/>
    </source>
</evidence>
<name>A0AAD7DH25_MYCRO</name>
<dbReference type="CDD" id="cd18186">
    <property type="entry name" value="BTB_POZ_ZBTB_KLHL-like"/>
    <property type="match status" value="1"/>
</dbReference>
<accession>A0AAD7DH25</accession>
<dbReference type="InterPro" id="IPR011333">
    <property type="entry name" value="SKP1/BTB/POZ_sf"/>
</dbReference>
<dbReference type="PROSITE" id="PS50097">
    <property type="entry name" value="BTB"/>
    <property type="match status" value="1"/>
</dbReference>